<keyword evidence="5" id="KW-1185">Reference proteome</keyword>
<dbReference type="Pfam" id="PF00395">
    <property type="entry name" value="SLH"/>
    <property type="match status" value="1"/>
</dbReference>
<dbReference type="InterPro" id="IPR032696">
    <property type="entry name" value="SQ_cyclase_C"/>
</dbReference>
<dbReference type="CDD" id="cd00688">
    <property type="entry name" value="ISOPREN_C2_like"/>
    <property type="match status" value="1"/>
</dbReference>
<dbReference type="RefSeq" id="WP_218281951.1">
    <property type="nucleotide sequence ID" value="NZ_CP078093.1"/>
</dbReference>
<reference evidence="4" key="1">
    <citation type="submission" date="2021-07" db="EMBL/GenBank/DDBJ databases">
        <title>Complete genome sequence of Crassaminicella sp. 143-21, isolated from a deep-sea hydrothermal vent.</title>
        <authorList>
            <person name="Li X."/>
        </authorList>
    </citation>
    <scope>NUCLEOTIDE SEQUENCE</scope>
    <source>
        <strain evidence="4">143-21</strain>
    </source>
</reference>
<protein>
    <submittedName>
        <fullName evidence="4">Terpene cyclase/mutase family protein</fullName>
    </submittedName>
</protein>
<keyword evidence="2" id="KW-0732">Signal</keyword>
<evidence type="ECO:0000259" key="3">
    <source>
        <dbReference type="PROSITE" id="PS51272"/>
    </source>
</evidence>
<proteinExistence type="predicted"/>
<evidence type="ECO:0000256" key="2">
    <source>
        <dbReference type="SAM" id="SignalP"/>
    </source>
</evidence>
<evidence type="ECO:0000313" key="4">
    <source>
        <dbReference type="EMBL" id="QXM05251.1"/>
    </source>
</evidence>
<evidence type="ECO:0000256" key="1">
    <source>
        <dbReference type="ARBA" id="ARBA00022737"/>
    </source>
</evidence>
<dbReference type="EMBL" id="CP078093">
    <property type="protein sequence ID" value="QXM05251.1"/>
    <property type="molecule type" value="Genomic_DNA"/>
</dbReference>
<accession>A0ABX8R8X5</accession>
<dbReference type="Pfam" id="PF13243">
    <property type="entry name" value="SQHop_cyclase_C"/>
    <property type="match status" value="1"/>
</dbReference>
<dbReference type="InterPro" id="IPR001119">
    <property type="entry name" value="SLH_dom"/>
</dbReference>
<feature type="chain" id="PRO_5047427917" evidence="2">
    <location>
        <begin position="29"/>
        <end position="495"/>
    </location>
</feature>
<feature type="signal peptide" evidence="2">
    <location>
        <begin position="1"/>
        <end position="28"/>
    </location>
</feature>
<evidence type="ECO:0000313" key="5">
    <source>
        <dbReference type="Proteomes" id="UP000886818"/>
    </source>
</evidence>
<gene>
    <name evidence="4" type="ORF">KVH43_07550</name>
</gene>
<keyword evidence="1" id="KW-0677">Repeat</keyword>
<dbReference type="InterPro" id="IPR001330">
    <property type="entry name" value="Prenyltrans"/>
</dbReference>
<name>A0ABX8R8X5_9CLOT</name>
<organism evidence="4 5">
    <name type="scientific">Crassaminicella indica</name>
    <dbReference type="NCBI Taxonomy" id="2855394"/>
    <lineage>
        <taxon>Bacteria</taxon>
        <taxon>Bacillati</taxon>
        <taxon>Bacillota</taxon>
        <taxon>Clostridia</taxon>
        <taxon>Eubacteriales</taxon>
        <taxon>Clostridiaceae</taxon>
        <taxon>Crassaminicella</taxon>
    </lineage>
</organism>
<sequence length="495" mass="55821">MKKSSSNCLVFVLSFFMICNLLFVNAYATDSKISREDVKRAAQKTINYYHDTYRDKEYAGILDWPALGLFGFGEDVSGPKWTVNGKNGAYWREEEVKQGIGLWKTKNTDYQRTIIGVCAAGKDPRNFGGKNLVEIEKSTMLPSGHFADSVADNDTGEPVGEDLVNAHIFGIISLHCAGEPIPNRDKCLYWLEDKQNLDGGFTFDVKYFDDPDDYKLVESDVDMTAAALMAFAILGEDESNPHVKKALDFLHSKQLENGGFESWGTVNPESCAWVIQALTLLGQDPMGPEWTTKSGDNPVSAMLKFQLENGGFTHVLDEEDMLPIYDSGISTYEALYGMADAYNKKSTYDMLFEKYRPVAEKYLFSDLKQGDFAFREIMDLVYDYVIPVAEDGAFKPNEPVKKDDLSKWLKKAFDLKKDINIEKDNITGEEFIGILVKALGLEEKTKKHGILQIAKEKGWLYPEFDAQKTVNRAQCAWTLAQVKKEINKGYQFIAK</sequence>
<dbReference type="PROSITE" id="PS51272">
    <property type="entry name" value="SLH"/>
    <property type="match status" value="1"/>
</dbReference>
<dbReference type="Proteomes" id="UP000886818">
    <property type="component" value="Chromosome"/>
</dbReference>
<feature type="domain" description="SLH" evidence="3">
    <location>
        <begin position="360"/>
        <end position="423"/>
    </location>
</feature>
<dbReference type="Pfam" id="PF00432">
    <property type="entry name" value="Prenyltrans"/>
    <property type="match status" value="1"/>
</dbReference>